<dbReference type="STRING" id="64702.SAMN05443377_102127"/>
<evidence type="ECO:0000256" key="1">
    <source>
        <dbReference type="ARBA" id="ARBA00000024"/>
    </source>
</evidence>
<evidence type="ECO:0000256" key="12">
    <source>
        <dbReference type="ARBA" id="ARBA00022842"/>
    </source>
</evidence>
<keyword evidence="10 14" id="KW-0378">Hydrolase</keyword>
<dbReference type="GO" id="GO:0004635">
    <property type="term" value="F:phosphoribosyl-AMP cyclohydrolase activity"/>
    <property type="evidence" value="ECO:0007669"/>
    <property type="project" value="UniProtKB-UniRule"/>
</dbReference>
<evidence type="ECO:0000256" key="9">
    <source>
        <dbReference type="ARBA" id="ARBA00022723"/>
    </source>
</evidence>
<evidence type="ECO:0000256" key="7">
    <source>
        <dbReference type="ARBA" id="ARBA00022490"/>
    </source>
</evidence>
<feature type="binding site" evidence="14">
    <location>
        <position position="90"/>
    </location>
    <ligand>
        <name>Mg(2+)</name>
        <dbReference type="ChEBI" id="CHEBI:18420"/>
    </ligand>
</feature>
<dbReference type="PANTHER" id="PTHR42945">
    <property type="entry name" value="HISTIDINE BIOSYNTHESIS BIFUNCTIONAL PROTEIN"/>
    <property type="match status" value="1"/>
</dbReference>
<comment type="similarity">
    <text evidence="5">In the C-terminal section; belongs to the PRA-PH family.</text>
</comment>
<name>A0A1H9Q4K4_9ACTN</name>
<dbReference type="GO" id="GO:0004636">
    <property type="term" value="F:phosphoribosyl-ATP diphosphatase activity"/>
    <property type="evidence" value="ECO:0007669"/>
    <property type="project" value="UniProtKB-EC"/>
</dbReference>
<dbReference type="AlphaFoldDB" id="A0A1H9Q4K4"/>
<dbReference type="EMBL" id="FOGZ01000002">
    <property type="protein sequence ID" value="SER55370.1"/>
    <property type="molecule type" value="Genomic_DNA"/>
</dbReference>
<keyword evidence="12 14" id="KW-0460">Magnesium</keyword>
<comment type="subcellular location">
    <subcellularLocation>
        <location evidence="14">Cytoplasm</location>
    </subcellularLocation>
</comment>
<evidence type="ECO:0000256" key="11">
    <source>
        <dbReference type="ARBA" id="ARBA00022833"/>
    </source>
</evidence>
<comment type="catalytic activity">
    <reaction evidence="2">
        <text>1-(5-phospho-beta-D-ribosyl)-ATP + H2O = 1-(5-phospho-beta-D-ribosyl)-5'-AMP + diphosphate + H(+)</text>
        <dbReference type="Rhea" id="RHEA:22828"/>
        <dbReference type="ChEBI" id="CHEBI:15377"/>
        <dbReference type="ChEBI" id="CHEBI:15378"/>
        <dbReference type="ChEBI" id="CHEBI:33019"/>
        <dbReference type="ChEBI" id="CHEBI:59457"/>
        <dbReference type="ChEBI" id="CHEBI:73183"/>
        <dbReference type="EC" id="3.6.1.31"/>
    </reaction>
</comment>
<comment type="cofactor">
    <cofactor evidence="14">
        <name>Zn(2+)</name>
        <dbReference type="ChEBI" id="CHEBI:29105"/>
    </cofactor>
    <text evidence="14">Binds 1 zinc ion per subunit.</text>
</comment>
<evidence type="ECO:0000256" key="5">
    <source>
        <dbReference type="ARBA" id="ARBA00007731"/>
    </source>
</evidence>
<dbReference type="EC" id="3.5.4.19" evidence="14"/>
<evidence type="ECO:0000256" key="6">
    <source>
        <dbReference type="ARBA" id="ARBA00008299"/>
    </source>
</evidence>
<dbReference type="FunFam" id="3.10.20.810:FF:000001">
    <property type="entry name" value="Histidine biosynthesis bifunctional protein HisIE"/>
    <property type="match status" value="1"/>
</dbReference>
<evidence type="ECO:0000259" key="15">
    <source>
        <dbReference type="Pfam" id="PF01502"/>
    </source>
</evidence>
<comment type="pathway">
    <text evidence="4">Amino-acid biosynthesis; L-histidine biosynthesis; L-histidine from 5-phospho-alpha-D-ribose 1-diphosphate: step 2/9.</text>
</comment>
<protein>
    <recommendedName>
        <fullName evidence="14">Phosphoribosyl-AMP cyclohydrolase</fullName>
        <shortName evidence="14">PRA-CH</shortName>
        <ecNumber evidence="14">3.5.4.19</ecNumber>
    </recommendedName>
</protein>
<dbReference type="InterPro" id="IPR026660">
    <property type="entry name" value="PRA-CH"/>
</dbReference>
<keyword evidence="7 14" id="KW-0963">Cytoplasm</keyword>
<dbReference type="GO" id="GO:0000287">
    <property type="term" value="F:magnesium ion binding"/>
    <property type="evidence" value="ECO:0007669"/>
    <property type="project" value="UniProtKB-UniRule"/>
</dbReference>
<gene>
    <name evidence="14" type="primary">hisI</name>
    <name evidence="16" type="ORF">SAMN05443377_102127</name>
</gene>
<comment type="pathway">
    <text evidence="3 14">Amino-acid biosynthesis; L-histidine biosynthesis; L-histidine from 5-phospho-alpha-D-ribose 1-diphosphate: step 3/9.</text>
</comment>
<evidence type="ECO:0000256" key="8">
    <source>
        <dbReference type="ARBA" id="ARBA00022605"/>
    </source>
</evidence>
<evidence type="ECO:0000256" key="3">
    <source>
        <dbReference type="ARBA" id="ARBA00005169"/>
    </source>
</evidence>
<dbReference type="InterPro" id="IPR038019">
    <property type="entry name" value="PRib_AMP_CycHydrolase_sf"/>
</dbReference>
<proteinExistence type="inferred from homology"/>
<dbReference type="PANTHER" id="PTHR42945:SF11">
    <property type="entry name" value="PHOSPHORIBOSYL-AMP CYCLOHYDROLASE"/>
    <property type="match status" value="1"/>
</dbReference>
<feature type="binding site" evidence="14">
    <location>
        <position position="92"/>
    </location>
    <ligand>
        <name>Mg(2+)</name>
        <dbReference type="ChEBI" id="CHEBI:18420"/>
    </ligand>
</feature>
<comment type="catalytic activity">
    <reaction evidence="1 14">
        <text>1-(5-phospho-beta-D-ribosyl)-5'-AMP + H2O = 1-(5-phospho-beta-D-ribosyl)-5-[(5-phospho-beta-D-ribosylamino)methylideneamino]imidazole-4-carboxamide</text>
        <dbReference type="Rhea" id="RHEA:20049"/>
        <dbReference type="ChEBI" id="CHEBI:15377"/>
        <dbReference type="ChEBI" id="CHEBI:58435"/>
        <dbReference type="ChEBI" id="CHEBI:59457"/>
        <dbReference type="EC" id="3.5.4.19"/>
    </reaction>
</comment>
<dbReference type="NCBIfam" id="NF000768">
    <property type="entry name" value="PRK00051.1"/>
    <property type="match status" value="1"/>
</dbReference>
<evidence type="ECO:0000256" key="13">
    <source>
        <dbReference type="ARBA" id="ARBA00023102"/>
    </source>
</evidence>
<feature type="binding site" evidence="14">
    <location>
        <position position="91"/>
    </location>
    <ligand>
        <name>Zn(2+)</name>
        <dbReference type="ChEBI" id="CHEBI:29105"/>
        <note>ligand shared between dimeric partners</note>
    </ligand>
</feature>
<dbReference type="Gene3D" id="3.10.20.810">
    <property type="entry name" value="Phosphoribosyl-AMP cyclohydrolase"/>
    <property type="match status" value="1"/>
</dbReference>
<reference evidence="16 17" key="1">
    <citation type="submission" date="2016-10" db="EMBL/GenBank/DDBJ databases">
        <authorList>
            <person name="de Groot N.N."/>
        </authorList>
    </citation>
    <scope>NUCLEOTIDE SEQUENCE [LARGE SCALE GENOMIC DNA]</scope>
    <source>
        <strain evidence="16 17">DSM 16859</strain>
    </source>
</reference>
<keyword evidence="9 14" id="KW-0479">Metal-binding</keyword>
<comment type="similarity">
    <text evidence="6">In the N-terminal section; belongs to the PRA-CH family.</text>
</comment>
<evidence type="ECO:0000313" key="16">
    <source>
        <dbReference type="EMBL" id="SER55370.1"/>
    </source>
</evidence>
<feature type="domain" description="Phosphoribosyl-AMP cyclohydrolase" evidence="15">
    <location>
        <begin position="43"/>
        <end position="115"/>
    </location>
</feature>
<keyword evidence="13 14" id="KW-0368">Histidine biosynthesis</keyword>
<dbReference type="UniPathway" id="UPA00031">
    <property type="reaction ID" value="UER00008"/>
</dbReference>
<evidence type="ECO:0000256" key="10">
    <source>
        <dbReference type="ARBA" id="ARBA00022801"/>
    </source>
</evidence>
<dbReference type="GO" id="GO:0000105">
    <property type="term" value="P:L-histidine biosynthetic process"/>
    <property type="evidence" value="ECO:0007669"/>
    <property type="project" value="UniProtKB-UniRule"/>
</dbReference>
<dbReference type="Proteomes" id="UP000198815">
    <property type="component" value="Unassembled WGS sequence"/>
</dbReference>
<dbReference type="InterPro" id="IPR002496">
    <property type="entry name" value="PRib_AMP_CycHydrolase_dom"/>
</dbReference>
<feature type="binding site" evidence="14">
    <location>
        <position position="107"/>
    </location>
    <ligand>
        <name>Zn(2+)</name>
        <dbReference type="ChEBI" id="CHEBI:29105"/>
        <note>ligand shared between dimeric partners</note>
    </ligand>
</feature>
<dbReference type="SUPFAM" id="SSF141734">
    <property type="entry name" value="HisI-like"/>
    <property type="match status" value="1"/>
</dbReference>
<comment type="similarity">
    <text evidence="14">Belongs to the PRA-CH family.</text>
</comment>
<sequence>MGIMPVSPTSSELPAELATRLRRNEAGLVPAIVQDATSKRVLMMAWMNDEALALTLATRHATYWSRSRQELWVKGETSGHTQHVREVRIDCDGDTLLLSVDQIGGACHTGAESCFDAGGIVPMPQSAATRATQRQGAQL</sequence>
<feature type="binding site" evidence="14">
    <location>
        <position position="114"/>
    </location>
    <ligand>
        <name>Zn(2+)</name>
        <dbReference type="ChEBI" id="CHEBI:29105"/>
        <note>ligand shared between dimeric partners</note>
    </ligand>
</feature>
<evidence type="ECO:0000256" key="14">
    <source>
        <dbReference type="HAMAP-Rule" id="MF_01021"/>
    </source>
</evidence>
<evidence type="ECO:0000256" key="2">
    <source>
        <dbReference type="ARBA" id="ARBA00001460"/>
    </source>
</evidence>
<comment type="subunit">
    <text evidence="14">Homodimer.</text>
</comment>
<evidence type="ECO:0000313" key="17">
    <source>
        <dbReference type="Proteomes" id="UP000198815"/>
    </source>
</evidence>
<keyword evidence="17" id="KW-1185">Reference proteome</keyword>
<evidence type="ECO:0000256" key="4">
    <source>
        <dbReference type="ARBA" id="ARBA00005204"/>
    </source>
</evidence>
<organism evidence="16 17">
    <name type="scientific">Propionibacterium cyclohexanicum</name>
    <dbReference type="NCBI Taxonomy" id="64702"/>
    <lineage>
        <taxon>Bacteria</taxon>
        <taxon>Bacillati</taxon>
        <taxon>Actinomycetota</taxon>
        <taxon>Actinomycetes</taxon>
        <taxon>Propionibacteriales</taxon>
        <taxon>Propionibacteriaceae</taxon>
        <taxon>Propionibacterium</taxon>
    </lineage>
</organism>
<dbReference type="Pfam" id="PF01502">
    <property type="entry name" value="PRA-CH"/>
    <property type="match status" value="1"/>
</dbReference>
<feature type="binding site" evidence="14">
    <location>
        <position position="94"/>
    </location>
    <ligand>
        <name>Mg(2+)</name>
        <dbReference type="ChEBI" id="CHEBI:18420"/>
    </ligand>
</feature>
<comment type="function">
    <text evidence="14">Catalyzes the hydrolysis of the adenine ring of phosphoribosyl-AMP.</text>
</comment>
<dbReference type="GO" id="GO:0005737">
    <property type="term" value="C:cytoplasm"/>
    <property type="evidence" value="ECO:0007669"/>
    <property type="project" value="UniProtKB-SubCell"/>
</dbReference>
<dbReference type="HAMAP" id="MF_01021">
    <property type="entry name" value="HisI"/>
    <property type="match status" value="1"/>
</dbReference>
<dbReference type="GO" id="GO:0008270">
    <property type="term" value="F:zinc ion binding"/>
    <property type="evidence" value="ECO:0007669"/>
    <property type="project" value="UniProtKB-UniRule"/>
</dbReference>
<comment type="cofactor">
    <cofactor evidence="14">
        <name>Mg(2+)</name>
        <dbReference type="ChEBI" id="CHEBI:18420"/>
    </cofactor>
    <text evidence="14">Binds 1 Mg(2+) ion per subunit.</text>
</comment>
<keyword evidence="8 14" id="KW-0028">Amino-acid biosynthesis</keyword>
<accession>A0A1H9Q4K4</accession>
<keyword evidence="11 14" id="KW-0862">Zinc</keyword>